<sequence>MFHPTFLSRRGFLAGTAALALPVSTSWAATSNDLIRSIQRETLWKNRDGKSITWFHPRACLVPRKGDDPLVLMTLQQISGSDYFGPVHWTSTVDNGKTWTEPTLIAGFDRQPVAGHNGLEEGVCDVVPQYHSPTDTTLAVGHCVFYRGPKFSRGDQLSRFPMYCVRAADGTWSDRKKLEWNDPRGSHIYTNNCGQRVVLPDGDILLAFTFGAGANHRMVAGVRCAFDGETLTVKEVGPPLEYKVKRGLLEPSVTQFQGRFYLTIRAEDDQGYVAVSDDGLNWEAKQAWSFDNGQPLAMSTTQQHWLTHSDALYLVYTRKAKNNSAVMRWRSPLFVCQVDPKRRVLLKETERVALPLVGDGVNAPNEVALMGNFHVVNASPEESWITVGEWLPKHEARGNTLLARVAWSRPNQALAAML</sequence>
<feature type="signal peptide" evidence="1">
    <location>
        <begin position="1"/>
        <end position="28"/>
    </location>
</feature>
<accession>A0A2S8FHF9</accession>
<dbReference type="InterPro" id="IPR036278">
    <property type="entry name" value="Sialidase_sf"/>
</dbReference>
<dbReference type="EMBL" id="PUIB01000019">
    <property type="protein sequence ID" value="PQO31520.1"/>
    <property type="molecule type" value="Genomic_DNA"/>
</dbReference>
<reference evidence="2 3" key="1">
    <citation type="submission" date="2018-02" db="EMBL/GenBank/DDBJ databases">
        <title>Comparative genomes isolates from brazilian mangrove.</title>
        <authorList>
            <person name="Araujo J.E."/>
            <person name="Taketani R.G."/>
            <person name="Silva M.C.P."/>
            <person name="Loureco M.V."/>
            <person name="Andreote F.D."/>
        </authorList>
    </citation>
    <scope>NUCLEOTIDE SEQUENCE [LARGE SCALE GENOMIC DNA]</scope>
    <source>
        <strain evidence="2 3">NAP PRIS-MGV</strain>
    </source>
</reference>
<comment type="caution">
    <text evidence="2">The sequence shown here is derived from an EMBL/GenBank/DDBJ whole genome shotgun (WGS) entry which is preliminary data.</text>
</comment>
<feature type="chain" id="PRO_5015430013" evidence="1">
    <location>
        <begin position="29"/>
        <end position="418"/>
    </location>
</feature>
<protein>
    <submittedName>
        <fullName evidence="2">Exo-alpha-sialidase</fullName>
    </submittedName>
</protein>
<dbReference type="Gene3D" id="2.120.10.10">
    <property type="match status" value="1"/>
</dbReference>
<dbReference type="CDD" id="cd15482">
    <property type="entry name" value="Sialidase_non-viral"/>
    <property type="match status" value="1"/>
</dbReference>
<evidence type="ECO:0000313" key="2">
    <source>
        <dbReference type="EMBL" id="PQO31520.1"/>
    </source>
</evidence>
<dbReference type="SUPFAM" id="SSF50939">
    <property type="entry name" value="Sialidases"/>
    <property type="match status" value="1"/>
</dbReference>
<dbReference type="RefSeq" id="WP_105356514.1">
    <property type="nucleotide sequence ID" value="NZ_PUIB01000019.1"/>
</dbReference>
<dbReference type="PROSITE" id="PS51318">
    <property type="entry name" value="TAT"/>
    <property type="match status" value="1"/>
</dbReference>
<evidence type="ECO:0000313" key="3">
    <source>
        <dbReference type="Proteomes" id="UP000239388"/>
    </source>
</evidence>
<proteinExistence type="predicted"/>
<evidence type="ECO:0000256" key="1">
    <source>
        <dbReference type="SAM" id="SignalP"/>
    </source>
</evidence>
<dbReference type="InterPro" id="IPR006311">
    <property type="entry name" value="TAT_signal"/>
</dbReference>
<dbReference type="AlphaFoldDB" id="A0A2S8FHF9"/>
<name>A0A2S8FHF9_9BACT</name>
<dbReference type="OrthoDB" id="263988at2"/>
<dbReference type="Proteomes" id="UP000239388">
    <property type="component" value="Unassembled WGS sequence"/>
</dbReference>
<gene>
    <name evidence="2" type="ORF">C5Y98_19040</name>
</gene>
<organism evidence="2 3">
    <name type="scientific">Blastopirellula marina</name>
    <dbReference type="NCBI Taxonomy" id="124"/>
    <lineage>
        <taxon>Bacteria</taxon>
        <taxon>Pseudomonadati</taxon>
        <taxon>Planctomycetota</taxon>
        <taxon>Planctomycetia</taxon>
        <taxon>Pirellulales</taxon>
        <taxon>Pirellulaceae</taxon>
        <taxon>Blastopirellula</taxon>
    </lineage>
</organism>
<keyword evidence="1" id="KW-0732">Signal</keyword>